<dbReference type="GeneID" id="104955480"/>
<dbReference type="RefSeq" id="XP_010781109.1">
    <property type="nucleotide sequence ID" value="XM_010782807.1"/>
</dbReference>
<name>A0A6I9NT68_9TELE</name>
<organism evidence="1 2">
    <name type="scientific">Notothenia coriiceps</name>
    <name type="common">black rockcod</name>
    <dbReference type="NCBI Taxonomy" id="8208"/>
    <lineage>
        <taxon>Eukaryota</taxon>
        <taxon>Metazoa</taxon>
        <taxon>Chordata</taxon>
        <taxon>Craniata</taxon>
        <taxon>Vertebrata</taxon>
        <taxon>Euteleostomi</taxon>
        <taxon>Actinopterygii</taxon>
        <taxon>Neopterygii</taxon>
        <taxon>Teleostei</taxon>
        <taxon>Neoteleostei</taxon>
        <taxon>Acanthomorphata</taxon>
        <taxon>Eupercaria</taxon>
        <taxon>Perciformes</taxon>
        <taxon>Notothenioidei</taxon>
        <taxon>Nototheniidae</taxon>
        <taxon>Notothenia</taxon>
    </lineage>
</organism>
<dbReference type="PANTHER" id="PTHR46583:SF1">
    <property type="entry name" value="REGULATOR OF G-PROTEIN SIGNALING 22"/>
    <property type="match status" value="1"/>
</dbReference>
<dbReference type="InterPro" id="IPR042651">
    <property type="entry name" value="Rgs22"/>
</dbReference>
<dbReference type="GO" id="GO:0001965">
    <property type="term" value="F:G-protein alpha-subunit binding"/>
    <property type="evidence" value="ECO:0007669"/>
    <property type="project" value="InterPro"/>
</dbReference>
<dbReference type="PANTHER" id="PTHR46583">
    <property type="entry name" value="REGULATOR OF G-PROTEIN SIGNALING 22"/>
    <property type="match status" value="1"/>
</dbReference>
<dbReference type="AlphaFoldDB" id="A0A6I9NT68"/>
<accession>A0A6I9NT68</accession>
<dbReference type="GO" id="GO:0009966">
    <property type="term" value="P:regulation of signal transduction"/>
    <property type="evidence" value="ECO:0007669"/>
    <property type="project" value="InterPro"/>
</dbReference>
<gene>
    <name evidence="2" type="primary">LOC104955480</name>
</gene>
<dbReference type="OrthoDB" id="10013157at2759"/>
<sequence length="274" mass="30715">MVEIRLGNKEPENSLASDEVLVHFNDFLSLPSFPEALQYDPLTGQFELVEGAADFVSRRIRSVLHSSKSQLLTGDPTAPARTSPVDNRYTVRCLDREQGVQWIIKERLPFFLLSDCYCEYRLAKLLFGWSPVLCIHRRKGGSGGTPMSAPQLRCSAQTDQENKKALKVLTCSHSQKNSSAKEGSMRMLNVTCLCSDHMEHLNTKCSVTFRCSEQENICTFSSCPSSNLQFGKTPILQGTHTELSLHAREETLLKESSEVQLEEVAATVVKQTRR</sequence>
<reference evidence="2" key="1">
    <citation type="submission" date="2025-08" db="UniProtKB">
        <authorList>
            <consortium name="RefSeq"/>
        </authorList>
    </citation>
    <scope>IDENTIFICATION</scope>
    <source>
        <tissue evidence="2">Muscle</tissue>
    </source>
</reference>
<dbReference type="GO" id="GO:0005634">
    <property type="term" value="C:nucleus"/>
    <property type="evidence" value="ECO:0007669"/>
    <property type="project" value="TreeGrafter"/>
</dbReference>
<evidence type="ECO:0000313" key="1">
    <source>
        <dbReference type="Proteomes" id="UP000504611"/>
    </source>
</evidence>
<proteinExistence type="predicted"/>
<evidence type="ECO:0000313" key="2">
    <source>
        <dbReference type="RefSeq" id="XP_010781109.1"/>
    </source>
</evidence>
<dbReference type="GO" id="GO:0005737">
    <property type="term" value="C:cytoplasm"/>
    <property type="evidence" value="ECO:0007669"/>
    <property type="project" value="TreeGrafter"/>
</dbReference>
<dbReference type="Proteomes" id="UP000504611">
    <property type="component" value="Unplaced"/>
</dbReference>
<dbReference type="KEGG" id="ncc:104955480"/>
<keyword evidence="1" id="KW-1185">Reference proteome</keyword>
<protein>
    <submittedName>
        <fullName evidence="2">Uncharacterized protein</fullName>
    </submittedName>
</protein>